<dbReference type="PANTHER" id="PTHR30349">
    <property type="entry name" value="PHAGE INTEGRASE-RELATED"/>
    <property type="match status" value="1"/>
</dbReference>
<dbReference type="SUPFAM" id="SSF56349">
    <property type="entry name" value="DNA breaking-rejoining enzymes"/>
    <property type="match status" value="1"/>
</dbReference>
<evidence type="ECO:0000259" key="7">
    <source>
        <dbReference type="PROSITE" id="PS51900"/>
    </source>
</evidence>
<evidence type="ECO:0000256" key="3">
    <source>
        <dbReference type="ARBA" id="ARBA00023125"/>
    </source>
</evidence>
<dbReference type="PANTHER" id="PTHR30349:SF64">
    <property type="entry name" value="PROPHAGE INTEGRASE INTD-RELATED"/>
    <property type="match status" value="1"/>
</dbReference>
<dbReference type="GO" id="GO:0006310">
    <property type="term" value="P:DNA recombination"/>
    <property type="evidence" value="ECO:0007669"/>
    <property type="project" value="UniProtKB-KW"/>
</dbReference>
<sequence>MDTYAKGRVYKRGRIWCLDYCLNGIRQRESAKTTNKAVAERLLNQKLNLIDEGSYVHMSKVKKVQFSSYVERYLTTYSNGRVSWSVGKKRLFKPLKNFFGGKALRDITPALIADYRAKRITDQVNIRGSRGDRLVQPSTVNRELATLNALLNKALAEGILVANPCQQIQKLKFSESGRARERFLDEDEIKRLLSAAGYPLKQILVIALGTGMRRGELMGLRWQDISIRDNDDFGLITLRHTKNGETRKVIMSQSVKKAILSIQKHPDSDLLFPGSNSRTPWDFRKPLELAVKKAGLNAAGKEKFVFHHLRHTFCSQLGLLGYDVKTIMELSGHKSYQMVLRYTKLNNAHKVRALERLDAKLGCQRPNVSAERETLGTKTGTISEVEAFFLKI</sequence>
<reference evidence="8 9" key="1">
    <citation type="submission" date="2017-09" db="EMBL/GenBank/DDBJ databases">
        <title>Depth-based differentiation of microbial function through sediment-hosted aquifers and enrichment of novel symbionts in the deep terrestrial subsurface.</title>
        <authorList>
            <person name="Probst A.J."/>
            <person name="Ladd B."/>
            <person name="Jarett J.K."/>
            <person name="Geller-Mcgrath D.E."/>
            <person name="Sieber C.M."/>
            <person name="Emerson J.B."/>
            <person name="Anantharaman K."/>
            <person name="Thomas B.C."/>
            <person name="Malmstrom R."/>
            <person name="Stieglmeier M."/>
            <person name="Klingl A."/>
            <person name="Woyke T."/>
            <person name="Ryan C.M."/>
            <person name="Banfield J.F."/>
        </authorList>
    </citation>
    <scope>NUCLEOTIDE SEQUENCE [LARGE SCALE GENOMIC DNA]</scope>
    <source>
        <strain evidence="8">CG11_big_fil_rev_8_21_14_0_20_45_26</strain>
    </source>
</reference>
<proteinExistence type="inferred from homology"/>
<dbReference type="PROSITE" id="PS51898">
    <property type="entry name" value="TYR_RECOMBINASE"/>
    <property type="match status" value="1"/>
</dbReference>
<dbReference type="InterPro" id="IPR025269">
    <property type="entry name" value="SAM-like_dom"/>
</dbReference>
<feature type="domain" description="Core-binding (CB)" evidence="7">
    <location>
        <begin position="64"/>
        <end position="155"/>
    </location>
</feature>
<dbReference type="Pfam" id="PF13102">
    <property type="entry name" value="Phage_int_SAM_5"/>
    <property type="match status" value="1"/>
</dbReference>
<dbReference type="AlphaFoldDB" id="A0A2H0LT84"/>
<dbReference type="Gene3D" id="1.10.443.10">
    <property type="entry name" value="Intergrase catalytic core"/>
    <property type="match status" value="1"/>
</dbReference>
<dbReference type="InterPro" id="IPR011010">
    <property type="entry name" value="DNA_brk_join_enz"/>
</dbReference>
<dbReference type="Pfam" id="PF00589">
    <property type="entry name" value="Phage_integrase"/>
    <property type="match status" value="1"/>
</dbReference>
<evidence type="ECO:0000256" key="2">
    <source>
        <dbReference type="ARBA" id="ARBA00022908"/>
    </source>
</evidence>
<dbReference type="EMBL" id="PCVY01000003">
    <property type="protein sequence ID" value="PIQ87576.1"/>
    <property type="molecule type" value="Genomic_DNA"/>
</dbReference>
<evidence type="ECO:0000256" key="5">
    <source>
        <dbReference type="PROSITE-ProRule" id="PRU01248"/>
    </source>
</evidence>
<accession>A0A2H0LT84</accession>
<dbReference type="Gene3D" id="1.10.150.130">
    <property type="match status" value="1"/>
</dbReference>
<evidence type="ECO:0000313" key="8">
    <source>
        <dbReference type="EMBL" id="PIQ87576.1"/>
    </source>
</evidence>
<evidence type="ECO:0000313" key="9">
    <source>
        <dbReference type="Proteomes" id="UP000230859"/>
    </source>
</evidence>
<feature type="domain" description="Tyr recombinase" evidence="6">
    <location>
        <begin position="179"/>
        <end position="355"/>
    </location>
</feature>
<evidence type="ECO:0008006" key="10">
    <source>
        <dbReference type="Google" id="ProtNLM"/>
    </source>
</evidence>
<name>A0A2H0LT84_9BACT</name>
<dbReference type="InterPro" id="IPR013762">
    <property type="entry name" value="Integrase-like_cat_sf"/>
</dbReference>
<dbReference type="InterPro" id="IPR002104">
    <property type="entry name" value="Integrase_catalytic"/>
</dbReference>
<dbReference type="InterPro" id="IPR050090">
    <property type="entry name" value="Tyrosine_recombinase_XerCD"/>
</dbReference>
<comment type="caution">
    <text evidence="8">The sequence shown here is derived from an EMBL/GenBank/DDBJ whole genome shotgun (WGS) entry which is preliminary data.</text>
</comment>
<dbReference type="InterPro" id="IPR010998">
    <property type="entry name" value="Integrase_recombinase_N"/>
</dbReference>
<dbReference type="GO" id="GO:0003677">
    <property type="term" value="F:DNA binding"/>
    <property type="evidence" value="ECO:0007669"/>
    <property type="project" value="UniProtKB-UniRule"/>
</dbReference>
<keyword evidence="4" id="KW-0233">DNA recombination</keyword>
<evidence type="ECO:0000256" key="4">
    <source>
        <dbReference type="ARBA" id="ARBA00023172"/>
    </source>
</evidence>
<gene>
    <name evidence="8" type="ORF">COV74_00460</name>
</gene>
<comment type="similarity">
    <text evidence="1">Belongs to the 'phage' integrase family.</text>
</comment>
<dbReference type="GO" id="GO:0015074">
    <property type="term" value="P:DNA integration"/>
    <property type="evidence" value="ECO:0007669"/>
    <property type="project" value="UniProtKB-KW"/>
</dbReference>
<dbReference type="Proteomes" id="UP000230859">
    <property type="component" value="Unassembled WGS sequence"/>
</dbReference>
<evidence type="ECO:0000256" key="1">
    <source>
        <dbReference type="ARBA" id="ARBA00008857"/>
    </source>
</evidence>
<keyword evidence="2" id="KW-0229">DNA integration</keyword>
<keyword evidence="3 5" id="KW-0238">DNA-binding</keyword>
<organism evidence="8 9">
    <name type="scientific">Candidatus Abzuiibacterium crystallinum</name>
    <dbReference type="NCBI Taxonomy" id="1974748"/>
    <lineage>
        <taxon>Bacteria</taxon>
        <taxon>Pseudomonadati</taxon>
        <taxon>Candidatus Omnitrophota</taxon>
        <taxon>Candidatus Abzuiibacterium</taxon>
    </lineage>
</organism>
<dbReference type="InterPro" id="IPR044068">
    <property type="entry name" value="CB"/>
</dbReference>
<evidence type="ECO:0000259" key="6">
    <source>
        <dbReference type="PROSITE" id="PS51898"/>
    </source>
</evidence>
<dbReference type="CDD" id="cd00796">
    <property type="entry name" value="INT_Rci_Hp1_C"/>
    <property type="match status" value="1"/>
</dbReference>
<dbReference type="PROSITE" id="PS51900">
    <property type="entry name" value="CB"/>
    <property type="match status" value="1"/>
</dbReference>
<protein>
    <recommendedName>
        <fullName evidence="10">Tyr recombinase domain-containing protein</fullName>
    </recommendedName>
</protein>